<evidence type="ECO:0000256" key="6">
    <source>
        <dbReference type="ARBA" id="ARBA00005159"/>
    </source>
</evidence>
<gene>
    <name evidence="20" type="ORF">B5F17_03635</name>
</gene>
<dbReference type="Gene3D" id="3.40.50.300">
    <property type="entry name" value="P-loop containing nucleotide triphosphate hydrolases"/>
    <property type="match status" value="1"/>
</dbReference>
<dbReference type="PANTHER" id="PTHR34848:SF1">
    <property type="entry name" value="BIFUNCTIONAL ADENOSYLCOBALAMIN BIOSYNTHESIS PROTEIN COBU"/>
    <property type="match status" value="1"/>
</dbReference>
<comment type="similarity">
    <text evidence="7">Belongs to the CobU/CobP family.</text>
</comment>
<dbReference type="RefSeq" id="WP_087370926.1">
    <property type="nucleotide sequence ID" value="NZ_NFKK01000003.1"/>
</dbReference>
<evidence type="ECO:0000256" key="10">
    <source>
        <dbReference type="ARBA" id="ARBA00022573"/>
    </source>
</evidence>
<feature type="binding site" evidence="19">
    <location>
        <begin position="7"/>
        <end position="14"/>
    </location>
    <ligand>
        <name>GTP</name>
        <dbReference type="ChEBI" id="CHEBI:37565"/>
    </ligand>
</feature>
<keyword evidence="13" id="KW-0418">Kinase</keyword>
<dbReference type="UniPathway" id="UPA00148">
    <property type="reaction ID" value="UER00236"/>
</dbReference>
<feature type="binding site" evidence="19">
    <location>
        <position position="84"/>
    </location>
    <ligand>
        <name>GTP</name>
        <dbReference type="ChEBI" id="CHEBI:37565"/>
    </ligand>
</feature>
<comment type="function">
    <text evidence="4">Catalyzes ATP-dependent phosphorylation of adenosylcobinamide and addition of GMP to adenosylcobinamide phosphate.</text>
</comment>
<dbReference type="PANTHER" id="PTHR34848">
    <property type="match status" value="1"/>
</dbReference>
<comment type="catalytic activity">
    <reaction evidence="1">
        <text>adenosylcob(III)inamide + ATP = adenosylcob(III)inamide phosphate + ADP + H(+)</text>
        <dbReference type="Rhea" id="RHEA:15769"/>
        <dbReference type="ChEBI" id="CHEBI:2480"/>
        <dbReference type="ChEBI" id="CHEBI:15378"/>
        <dbReference type="ChEBI" id="CHEBI:30616"/>
        <dbReference type="ChEBI" id="CHEBI:58502"/>
        <dbReference type="ChEBI" id="CHEBI:456216"/>
        <dbReference type="EC" id="2.7.1.156"/>
    </reaction>
</comment>
<comment type="pathway">
    <text evidence="5">Cofactor biosynthesis; adenosylcobalamin biosynthesis; adenosylcobalamin from cob(II)yrinate a,c-diamide: step 6/7.</text>
</comment>
<comment type="caution">
    <text evidence="20">The sequence shown here is derived from an EMBL/GenBank/DDBJ whole genome shotgun (WGS) entry which is preliminary data.</text>
</comment>
<reference evidence="21" key="1">
    <citation type="submission" date="2017-04" db="EMBL/GenBank/DDBJ databases">
        <title>Function of individual gut microbiota members based on whole genome sequencing of pure cultures obtained from chicken caecum.</title>
        <authorList>
            <person name="Medvecky M."/>
            <person name="Cejkova D."/>
            <person name="Polansky O."/>
            <person name="Karasova D."/>
            <person name="Kubasova T."/>
            <person name="Cizek A."/>
            <person name="Rychlik I."/>
        </authorList>
    </citation>
    <scope>NUCLEOTIDE SEQUENCE [LARGE SCALE GENOMIC DNA]</scope>
    <source>
        <strain evidence="21">An180</strain>
    </source>
</reference>
<dbReference type="PIRSF" id="PIRSF006135">
    <property type="entry name" value="CobU"/>
    <property type="match status" value="1"/>
</dbReference>
<keyword evidence="14" id="KW-0067">ATP-binding</keyword>
<name>A0A1Y4LAE4_9FIRM</name>
<feature type="active site" description="GMP-histidine intermediate" evidence="18">
    <location>
        <position position="50"/>
    </location>
</feature>
<dbReference type="EC" id="2.7.7.62" evidence="9"/>
<dbReference type="AlphaFoldDB" id="A0A1Y4LAE4"/>
<dbReference type="EMBL" id="NFKK01000003">
    <property type="protein sequence ID" value="OUP53687.1"/>
    <property type="molecule type" value="Genomic_DNA"/>
</dbReference>
<dbReference type="GO" id="GO:0005525">
    <property type="term" value="F:GTP binding"/>
    <property type="evidence" value="ECO:0007669"/>
    <property type="project" value="UniProtKB-KW"/>
</dbReference>
<dbReference type="EC" id="2.7.1.156" evidence="8"/>
<dbReference type="InterPro" id="IPR027417">
    <property type="entry name" value="P-loop_NTPase"/>
</dbReference>
<organism evidence="20 21">
    <name type="scientific">Butyricicoccus pullicaecorum</name>
    <dbReference type="NCBI Taxonomy" id="501571"/>
    <lineage>
        <taxon>Bacteria</taxon>
        <taxon>Bacillati</taxon>
        <taxon>Bacillota</taxon>
        <taxon>Clostridia</taxon>
        <taxon>Eubacteriales</taxon>
        <taxon>Butyricicoccaceae</taxon>
        <taxon>Butyricicoccus</taxon>
    </lineage>
</organism>
<evidence type="ECO:0000256" key="17">
    <source>
        <dbReference type="ARBA" id="ARBA00030571"/>
    </source>
</evidence>
<dbReference type="GO" id="GO:0043752">
    <property type="term" value="F:adenosylcobinamide kinase activity"/>
    <property type="evidence" value="ECO:0007669"/>
    <property type="project" value="UniProtKB-EC"/>
</dbReference>
<comment type="catalytic activity">
    <reaction evidence="2">
        <text>adenosylcob(III)inamide phosphate + GTP + H(+) = adenosylcob(III)inamide-GDP + diphosphate</text>
        <dbReference type="Rhea" id="RHEA:22712"/>
        <dbReference type="ChEBI" id="CHEBI:15378"/>
        <dbReference type="ChEBI" id="CHEBI:33019"/>
        <dbReference type="ChEBI" id="CHEBI:37565"/>
        <dbReference type="ChEBI" id="CHEBI:58502"/>
        <dbReference type="ChEBI" id="CHEBI:60487"/>
        <dbReference type="EC" id="2.7.7.62"/>
    </reaction>
</comment>
<dbReference type="GO" id="GO:0005524">
    <property type="term" value="F:ATP binding"/>
    <property type="evidence" value="ECO:0007669"/>
    <property type="project" value="UniProtKB-KW"/>
</dbReference>
<evidence type="ECO:0000256" key="12">
    <source>
        <dbReference type="ARBA" id="ARBA00022741"/>
    </source>
</evidence>
<accession>A0A1Y4LAE4</accession>
<keyword evidence="12 19" id="KW-0547">Nucleotide-binding</keyword>
<evidence type="ECO:0000256" key="16">
    <source>
        <dbReference type="ARBA" id="ARBA00029570"/>
    </source>
</evidence>
<keyword evidence="11" id="KW-0808">Transferase</keyword>
<evidence type="ECO:0000256" key="14">
    <source>
        <dbReference type="ARBA" id="ARBA00022840"/>
    </source>
</evidence>
<evidence type="ECO:0000256" key="13">
    <source>
        <dbReference type="ARBA" id="ARBA00022777"/>
    </source>
</evidence>
<evidence type="ECO:0000256" key="1">
    <source>
        <dbReference type="ARBA" id="ARBA00000312"/>
    </source>
</evidence>
<protein>
    <recommendedName>
        <fullName evidence="16">Adenosylcobinamide kinase</fullName>
        <ecNumber evidence="8">2.7.1.156</ecNumber>
        <ecNumber evidence="9">2.7.7.62</ecNumber>
    </recommendedName>
    <alternativeName>
        <fullName evidence="17">Adenosylcobinamide-phosphate guanylyltransferase</fullName>
    </alternativeName>
</protein>
<sequence>MFILVTGGAASGKSQHAERLLCERAREGSRLYLATMQPFGAEAQARMLRHHALRAGKGFQTVERYTDLTHIELPEKMYDGILLECMSTLLANEIFSPDGAGEEAVSAILQAVDSLYPRCCQTLVVVTNEIFSDGIKYPAQTMQYMKQLAQLNAVLAQKADVVVHSVCGILLPLKGADLL</sequence>
<evidence type="ECO:0000256" key="7">
    <source>
        <dbReference type="ARBA" id="ARBA00007490"/>
    </source>
</evidence>
<evidence type="ECO:0000256" key="4">
    <source>
        <dbReference type="ARBA" id="ARBA00003889"/>
    </source>
</evidence>
<dbReference type="InterPro" id="IPR003203">
    <property type="entry name" value="CobU/CobP"/>
</dbReference>
<dbReference type="CDD" id="cd00544">
    <property type="entry name" value="CobU"/>
    <property type="match status" value="1"/>
</dbReference>
<dbReference type="Proteomes" id="UP000195897">
    <property type="component" value="Unassembled WGS sequence"/>
</dbReference>
<evidence type="ECO:0000256" key="11">
    <source>
        <dbReference type="ARBA" id="ARBA00022679"/>
    </source>
</evidence>
<feature type="binding site" evidence="19">
    <location>
        <position position="63"/>
    </location>
    <ligand>
        <name>GTP</name>
        <dbReference type="ChEBI" id="CHEBI:37565"/>
    </ligand>
</feature>
<keyword evidence="15 19" id="KW-0342">GTP-binding</keyword>
<evidence type="ECO:0000256" key="18">
    <source>
        <dbReference type="PIRSR" id="PIRSR006135-1"/>
    </source>
</evidence>
<proteinExistence type="inferred from homology"/>
<evidence type="ECO:0000256" key="8">
    <source>
        <dbReference type="ARBA" id="ARBA00012016"/>
    </source>
</evidence>
<keyword evidence="10" id="KW-0169">Cobalamin biosynthesis</keyword>
<evidence type="ECO:0000256" key="3">
    <source>
        <dbReference type="ARBA" id="ARBA00001522"/>
    </source>
</evidence>
<dbReference type="GO" id="GO:0009236">
    <property type="term" value="P:cobalamin biosynthetic process"/>
    <property type="evidence" value="ECO:0007669"/>
    <property type="project" value="UniProtKB-UniPathway"/>
</dbReference>
<evidence type="ECO:0000256" key="19">
    <source>
        <dbReference type="PIRSR" id="PIRSR006135-2"/>
    </source>
</evidence>
<evidence type="ECO:0000256" key="5">
    <source>
        <dbReference type="ARBA" id="ARBA00004692"/>
    </source>
</evidence>
<comment type="pathway">
    <text evidence="6">Cofactor biosynthesis; adenosylcobalamin biosynthesis; adenosylcobalamin from cob(II)yrinate a,c-diamide: step 5/7.</text>
</comment>
<dbReference type="SUPFAM" id="SSF52540">
    <property type="entry name" value="P-loop containing nucleoside triphosphate hydrolases"/>
    <property type="match status" value="1"/>
</dbReference>
<evidence type="ECO:0000313" key="20">
    <source>
        <dbReference type="EMBL" id="OUP53687.1"/>
    </source>
</evidence>
<dbReference type="GO" id="GO:0008820">
    <property type="term" value="F:cobinamide phosphate guanylyltransferase activity"/>
    <property type="evidence" value="ECO:0007669"/>
    <property type="project" value="UniProtKB-EC"/>
</dbReference>
<evidence type="ECO:0000313" key="21">
    <source>
        <dbReference type="Proteomes" id="UP000195897"/>
    </source>
</evidence>
<comment type="catalytic activity">
    <reaction evidence="3">
        <text>adenosylcob(III)inamide + GTP = adenosylcob(III)inamide phosphate + GDP + H(+)</text>
        <dbReference type="Rhea" id="RHEA:15765"/>
        <dbReference type="ChEBI" id="CHEBI:2480"/>
        <dbReference type="ChEBI" id="CHEBI:15378"/>
        <dbReference type="ChEBI" id="CHEBI:37565"/>
        <dbReference type="ChEBI" id="CHEBI:58189"/>
        <dbReference type="ChEBI" id="CHEBI:58502"/>
        <dbReference type="EC" id="2.7.1.156"/>
    </reaction>
</comment>
<evidence type="ECO:0000256" key="15">
    <source>
        <dbReference type="ARBA" id="ARBA00023134"/>
    </source>
</evidence>
<evidence type="ECO:0000256" key="9">
    <source>
        <dbReference type="ARBA" id="ARBA00012523"/>
    </source>
</evidence>
<dbReference type="Pfam" id="PF02283">
    <property type="entry name" value="CobU"/>
    <property type="match status" value="1"/>
</dbReference>
<evidence type="ECO:0000256" key="2">
    <source>
        <dbReference type="ARBA" id="ARBA00000711"/>
    </source>
</evidence>